<dbReference type="InterPro" id="IPR036909">
    <property type="entry name" value="Cyt_c-like_dom_sf"/>
</dbReference>
<dbReference type="PROSITE" id="PS51007">
    <property type="entry name" value="CYTC"/>
    <property type="match status" value="1"/>
</dbReference>
<dbReference type="OrthoDB" id="9811395at2"/>
<dbReference type="AlphaFoldDB" id="A0A344TDE4"/>
<dbReference type="InterPro" id="IPR009056">
    <property type="entry name" value="Cyt_c-like_dom"/>
</dbReference>
<evidence type="ECO:0000256" key="2">
    <source>
        <dbReference type="ARBA" id="ARBA00022723"/>
    </source>
</evidence>
<keyword evidence="1 4" id="KW-0349">Heme</keyword>
<dbReference type="Proteomes" id="UP000251993">
    <property type="component" value="Chromosome"/>
</dbReference>
<evidence type="ECO:0000256" key="3">
    <source>
        <dbReference type="ARBA" id="ARBA00023004"/>
    </source>
</evidence>
<dbReference type="PANTHER" id="PTHR35008:SF8">
    <property type="entry name" value="ALCOHOL DEHYDROGENASE CYTOCHROME C SUBUNIT"/>
    <property type="match status" value="1"/>
</dbReference>
<dbReference type="SUPFAM" id="SSF46626">
    <property type="entry name" value="Cytochrome c"/>
    <property type="match status" value="1"/>
</dbReference>
<evidence type="ECO:0000259" key="5">
    <source>
        <dbReference type="PROSITE" id="PS51007"/>
    </source>
</evidence>
<keyword evidence="2 4" id="KW-0479">Metal-binding</keyword>
<feature type="domain" description="Cytochrome c" evidence="5">
    <location>
        <begin position="37"/>
        <end position="124"/>
    </location>
</feature>
<dbReference type="GO" id="GO:0009055">
    <property type="term" value="F:electron transfer activity"/>
    <property type="evidence" value="ECO:0007669"/>
    <property type="project" value="InterPro"/>
</dbReference>
<evidence type="ECO:0000256" key="1">
    <source>
        <dbReference type="ARBA" id="ARBA00022617"/>
    </source>
</evidence>
<dbReference type="Gene3D" id="1.10.760.10">
    <property type="entry name" value="Cytochrome c-like domain"/>
    <property type="match status" value="1"/>
</dbReference>
<dbReference type="Pfam" id="PF00034">
    <property type="entry name" value="Cytochrom_C"/>
    <property type="match status" value="1"/>
</dbReference>
<evidence type="ECO:0000313" key="6">
    <source>
        <dbReference type="EMBL" id="AXE16665.1"/>
    </source>
</evidence>
<keyword evidence="3 4" id="KW-0408">Iron</keyword>
<dbReference type="KEGG" id="run:DR864_02435"/>
<accession>A0A344TDE4</accession>
<dbReference type="GO" id="GO:0020037">
    <property type="term" value="F:heme binding"/>
    <property type="evidence" value="ECO:0007669"/>
    <property type="project" value="InterPro"/>
</dbReference>
<keyword evidence="7" id="KW-1185">Reference proteome</keyword>
<name>A0A344TDE4_9BACT</name>
<evidence type="ECO:0000313" key="7">
    <source>
        <dbReference type="Proteomes" id="UP000251993"/>
    </source>
</evidence>
<organism evidence="6 7">
    <name type="scientific">Runella rosea</name>
    <dbReference type="NCBI Taxonomy" id="2259595"/>
    <lineage>
        <taxon>Bacteria</taxon>
        <taxon>Pseudomonadati</taxon>
        <taxon>Bacteroidota</taxon>
        <taxon>Cytophagia</taxon>
        <taxon>Cytophagales</taxon>
        <taxon>Spirosomataceae</taxon>
        <taxon>Runella</taxon>
    </lineage>
</organism>
<dbReference type="RefSeq" id="WP_114065452.1">
    <property type="nucleotide sequence ID" value="NZ_CP030850.1"/>
</dbReference>
<dbReference type="PANTHER" id="PTHR35008">
    <property type="entry name" value="BLL4482 PROTEIN-RELATED"/>
    <property type="match status" value="1"/>
</dbReference>
<dbReference type="EMBL" id="CP030850">
    <property type="protein sequence ID" value="AXE16665.1"/>
    <property type="molecule type" value="Genomic_DNA"/>
</dbReference>
<protein>
    <submittedName>
        <fullName evidence="6">Cytochrome c</fullName>
    </submittedName>
</protein>
<dbReference type="InterPro" id="IPR051459">
    <property type="entry name" value="Cytochrome_c-type_DH"/>
</dbReference>
<evidence type="ECO:0000256" key="4">
    <source>
        <dbReference type="PROSITE-ProRule" id="PRU00433"/>
    </source>
</evidence>
<gene>
    <name evidence="6" type="ORF">DR864_02435</name>
</gene>
<proteinExistence type="predicted"/>
<dbReference type="PROSITE" id="PS51257">
    <property type="entry name" value="PROKAR_LIPOPROTEIN"/>
    <property type="match status" value="1"/>
</dbReference>
<sequence length="146" mass="16599">MLHFFRVSFVRYSALSSGFIFLFFFSCQSEESTKHAQYVAEGYTLFQTHCANCHQRDGKGLSNLYPAIVPEYLKDKAKVICWIKNGVNQSVTVNGKTFNRPMPANPALKDLEIAEIMTYMYTTWGNDSKITTTETVQKALEQCVSN</sequence>
<dbReference type="GO" id="GO:0046872">
    <property type="term" value="F:metal ion binding"/>
    <property type="evidence" value="ECO:0007669"/>
    <property type="project" value="UniProtKB-KW"/>
</dbReference>
<reference evidence="6 7" key="1">
    <citation type="submission" date="2018-07" db="EMBL/GenBank/DDBJ databases">
        <title>Genome sequencing of Runella.</title>
        <authorList>
            <person name="Baek M.-G."/>
            <person name="Yi H."/>
        </authorList>
    </citation>
    <scope>NUCLEOTIDE SEQUENCE [LARGE SCALE GENOMIC DNA]</scope>
    <source>
        <strain evidence="6 7">HYN0085</strain>
    </source>
</reference>